<name>A0A840G2D4_9BURK</name>
<dbReference type="EMBL" id="JACIFZ010000017">
    <property type="protein sequence ID" value="MBB4225960.1"/>
    <property type="molecule type" value="Genomic_DNA"/>
</dbReference>
<evidence type="ECO:0000313" key="1">
    <source>
        <dbReference type="EMBL" id="MBB4225960.1"/>
    </source>
</evidence>
<accession>A0A840G2D4</accession>
<evidence type="ECO:0000313" key="2">
    <source>
        <dbReference type="Proteomes" id="UP000524450"/>
    </source>
</evidence>
<evidence type="ECO:0008006" key="3">
    <source>
        <dbReference type="Google" id="ProtNLM"/>
    </source>
</evidence>
<dbReference type="AlphaFoldDB" id="A0A840G2D4"/>
<comment type="caution">
    <text evidence="1">The sequence shown here is derived from an EMBL/GenBank/DDBJ whole genome shotgun (WGS) entry which is preliminary data.</text>
</comment>
<organism evidence="1 2">
    <name type="scientific">Variovorax guangxiensis</name>
    <dbReference type="NCBI Taxonomy" id="1775474"/>
    <lineage>
        <taxon>Bacteria</taxon>
        <taxon>Pseudomonadati</taxon>
        <taxon>Pseudomonadota</taxon>
        <taxon>Betaproteobacteria</taxon>
        <taxon>Burkholderiales</taxon>
        <taxon>Comamonadaceae</taxon>
        <taxon>Variovorax</taxon>
    </lineage>
</organism>
<dbReference type="RefSeq" id="WP_184642658.1">
    <property type="nucleotide sequence ID" value="NZ_JACIFZ010000017.1"/>
</dbReference>
<protein>
    <recommendedName>
        <fullName evidence="3">Tetratricopeptide repeat protein</fullName>
    </recommendedName>
</protein>
<reference evidence="1 2" key="1">
    <citation type="submission" date="2020-08" db="EMBL/GenBank/DDBJ databases">
        <title>Genomic Encyclopedia of Type Strains, Phase IV (KMG-V): Genome sequencing to study the core and pangenomes of soil and plant-associated prokaryotes.</title>
        <authorList>
            <person name="Whitman W."/>
        </authorList>
    </citation>
    <scope>NUCLEOTIDE SEQUENCE [LARGE SCALE GENOMIC DNA]</scope>
    <source>
        <strain evidence="1 2">34/80</strain>
    </source>
</reference>
<sequence length="118" mass="13787">MIASQVRDELLQAEHVLDTKFSFDQAEPFYRRCLAHIESAPEDREAIEQLLIRLFRERQISSEPLAYLMHVLRWESVRHAIEADLRSQTAPIITGVEHGKVLDGFEADWGNKVFYRFS</sequence>
<gene>
    <name evidence="1" type="ORF">GGD71_006773</name>
</gene>
<proteinExistence type="predicted"/>
<dbReference type="Proteomes" id="UP000524450">
    <property type="component" value="Unassembled WGS sequence"/>
</dbReference>